<name>A0ABT2HWE5_9MICO</name>
<protein>
    <submittedName>
        <fullName evidence="1">Uncharacterized protein</fullName>
    </submittedName>
</protein>
<keyword evidence="2" id="KW-1185">Reference proteome</keyword>
<accession>A0ABT2HWE5</accession>
<proteinExistence type="predicted"/>
<dbReference type="Proteomes" id="UP001525379">
    <property type="component" value="Unassembled WGS sequence"/>
</dbReference>
<gene>
    <name evidence="1" type="ORF">M3D15_04725</name>
</gene>
<evidence type="ECO:0000313" key="1">
    <source>
        <dbReference type="EMBL" id="MCT2042639.1"/>
    </source>
</evidence>
<dbReference type="EMBL" id="JALXSQ010000013">
    <property type="protein sequence ID" value="MCT2042639.1"/>
    <property type="molecule type" value="Genomic_DNA"/>
</dbReference>
<organism evidence="1 2">
    <name type="scientific">Pseudoclavibacter albus</name>
    <dbReference type="NCBI Taxonomy" id="272241"/>
    <lineage>
        <taxon>Bacteria</taxon>
        <taxon>Bacillati</taxon>
        <taxon>Actinomycetota</taxon>
        <taxon>Actinomycetes</taxon>
        <taxon>Micrococcales</taxon>
        <taxon>Microbacteriaceae</taxon>
        <taxon>Pseudoclavibacter</taxon>
    </lineage>
</organism>
<reference evidence="1 2" key="1">
    <citation type="submission" date="2022-04" db="EMBL/GenBank/DDBJ databases">
        <title>Human microbiome associated bacterial genomes.</title>
        <authorList>
            <person name="Sandstrom S."/>
            <person name="Salamzade R."/>
            <person name="Kalan L.R."/>
        </authorList>
    </citation>
    <scope>NUCLEOTIDE SEQUENCE [LARGE SCALE GENOMIC DNA]</scope>
    <source>
        <strain evidence="2">p3-SID1799</strain>
    </source>
</reference>
<comment type="caution">
    <text evidence="1">The sequence shown here is derived from an EMBL/GenBank/DDBJ whole genome shotgun (WGS) entry which is preliminary data.</text>
</comment>
<dbReference type="RefSeq" id="WP_206394375.1">
    <property type="nucleotide sequence ID" value="NZ_JAFDPW010000001.1"/>
</dbReference>
<sequence length="60" mass="6811">MSDVARSLHEMWDDAQMLQYRLPAIGEQVGEFGMELIAMRESLCLFQIAASRLAAEVEHD</sequence>
<evidence type="ECO:0000313" key="2">
    <source>
        <dbReference type="Proteomes" id="UP001525379"/>
    </source>
</evidence>